<dbReference type="InterPro" id="IPR004183">
    <property type="entry name" value="Xdiol_dOase_suB"/>
</dbReference>
<dbReference type="PANTHER" id="PTHR47782:SF2">
    <property type="entry name" value="TRANSCRIPTION FACTOR, PUTATIVE (AFU_ORTHOLOGUE AFUA_4G12570)-RELATED"/>
    <property type="match status" value="1"/>
</dbReference>
<feature type="non-terminal residue" evidence="11">
    <location>
        <position position="996"/>
    </location>
</feature>
<dbReference type="GO" id="GO:0045944">
    <property type="term" value="P:positive regulation of transcription by RNA polymerase II"/>
    <property type="evidence" value="ECO:0007669"/>
    <property type="project" value="TreeGrafter"/>
</dbReference>
<evidence type="ECO:0000313" key="11">
    <source>
        <dbReference type="EMBL" id="RFU26263.1"/>
    </source>
</evidence>
<keyword evidence="9" id="KW-1133">Transmembrane helix</keyword>
<dbReference type="GO" id="GO:0016702">
    <property type="term" value="F:oxidoreductase activity, acting on single donors with incorporation of molecular oxygen, incorporation of two atoms of oxygen"/>
    <property type="evidence" value="ECO:0007669"/>
    <property type="project" value="UniProtKB-ARBA"/>
</dbReference>
<dbReference type="GO" id="GO:0005634">
    <property type="term" value="C:nucleus"/>
    <property type="evidence" value="ECO:0007669"/>
    <property type="project" value="UniProtKB-SubCell"/>
</dbReference>
<feature type="transmembrane region" description="Helical" evidence="9">
    <location>
        <begin position="847"/>
        <end position="864"/>
    </location>
</feature>
<keyword evidence="3" id="KW-0862">Zinc</keyword>
<keyword evidence="12" id="KW-1185">Reference proteome</keyword>
<evidence type="ECO:0000256" key="8">
    <source>
        <dbReference type="SAM" id="MobiDB-lite"/>
    </source>
</evidence>
<evidence type="ECO:0000256" key="6">
    <source>
        <dbReference type="ARBA" id="ARBA00023163"/>
    </source>
</evidence>
<feature type="region of interest" description="Disordered" evidence="8">
    <location>
        <begin position="903"/>
        <end position="932"/>
    </location>
</feature>
<dbReference type="Proteomes" id="UP000258309">
    <property type="component" value="Unassembled WGS sequence"/>
</dbReference>
<keyword evidence="7" id="KW-0539">Nucleus</keyword>
<keyword evidence="9" id="KW-0472">Membrane</keyword>
<dbReference type="CDD" id="cd12148">
    <property type="entry name" value="fungal_TF_MHR"/>
    <property type="match status" value="1"/>
</dbReference>
<dbReference type="Pfam" id="PF02900">
    <property type="entry name" value="LigB"/>
    <property type="match status" value="1"/>
</dbReference>
<accession>A0A3E2GZU9</accession>
<evidence type="ECO:0000313" key="12">
    <source>
        <dbReference type="Proteomes" id="UP000258309"/>
    </source>
</evidence>
<evidence type="ECO:0000256" key="1">
    <source>
        <dbReference type="ARBA" id="ARBA00004123"/>
    </source>
</evidence>
<keyword evidence="9" id="KW-0812">Transmembrane</keyword>
<comment type="caution">
    <text evidence="11">The sequence shown here is derived from an EMBL/GenBank/DDBJ whole genome shotgun (WGS) entry which is preliminary data.</text>
</comment>
<dbReference type="InterPro" id="IPR007219">
    <property type="entry name" value="XnlR_reg_dom"/>
</dbReference>
<dbReference type="GO" id="GO:0000981">
    <property type="term" value="F:DNA-binding transcription factor activity, RNA polymerase II-specific"/>
    <property type="evidence" value="ECO:0007669"/>
    <property type="project" value="TreeGrafter"/>
</dbReference>
<keyword evidence="4" id="KW-0805">Transcription regulation</keyword>
<feature type="compositionally biased region" description="Polar residues" evidence="8">
    <location>
        <begin position="916"/>
        <end position="932"/>
    </location>
</feature>
<evidence type="ECO:0000256" key="7">
    <source>
        <dbReference type="ARBA" id="ARBA00023242"/>
    </source>
</evidence>
<dbReference type="PANTHER" id="PTHR47782">
    <property type="entry name" value="ZN(II)2CYS6 TRANSCRIPTION FACTOR (EUROFUNG)-RELATED"/>
    <property type="match status" value="1"/>
</dbReference>
<evidence type="ECO:0000256" key="5">
    <source>
        <dbReference type="ARBA" id="ARBA00023125"/>
    </source>
</evidence>
<evidence type="ECO:0000256" key="4">
    <source>
        <dbReference type="ARBA" id="ARBA00023015"/>
    </source>
</evidence>
<gene>
    <name evidence="11" type="ORF">B7463_g10075</name>
</gene>
<sequence length="996" mass="110650">MGKIVAAVALSHAPGAIGFPETAKPEIRASTEDATRKLGISLQEAKPDVIFAFLDDHFENFYRNLMPTIAVGVAEEHIGPADQWMEPLHISKKIHFPGNPKVAEHLIHSLVDQGFECARAGSVEYGNNLLMPWVLMAPELPNVSIVPIFINVFTPPLMKYSRSYALGEAVRKAAESLPDDIRVAFLATGGLSHWPPYWSPYQAGDPPSDPFLKIMKEYQTFGKSVLKKYPDLFVKFDEYEVEMAAKNEYPLNSKHPLVNAEWDRKFLKYFCAGDSAWLKALTYEEVEEEAGHGGHEVLNWVALSGAMNGTPAKLLLYEPVIEWICGMSYVDFEVGKDPINGVTNGTNGTTNGYVSMVHVYVQSLLARLEQLQAVKNAIATSPAKSVTTLVDPLISPAATVDGAPSIPVTAVSAQYDTQISFDRVIPSATGKARYFGSSSVFTTTVAILQHAQKKGLISVEVLENPTPESIGDDNAAHNMPYDGHGNPADIKSLMELFFVSINTLYGFVDETSAVTDLQAYLSIKSRDNFNLAVLDDIEIHQYFRVSMMCAISCANNSRHNPSRTAQSAAYYADALTCVEEVTSEVSAASLQALLLLIVFCLFYPRRGDIWNLLDYACRLTIELGYHTEQTAGHEDESQRKLRRSTFWGLYAIERIVGQLFGRGSDLPESIITTEYPSILETAQAFDQASLQSMSIAHHYRLVYLRSEIFRDMYLPANPPDFSFDWYRDRYATLHAWRQELEVSDDLEGVATITCDVGYNSTICFLFQQLMLRALNETEMQPLTSHSGDSNSTQNNSQNLPNSVSINAIIPQDNYHSACALIRTYEKVVRAPPSSLLGSYPMTFLSAHYIYLAGITILAHILLTIDGRVKVLKRMCDPAPPTQHSPVNERHDTEVHLAAQSDVMFEQEQQQQQQQQAHSAAQTTVNNRSPSSNQGLEFADSIDFSELLEMSTLFLARKDENIRVLIVELGRSADPKSGIEADLARCTLVTNYSKRPP</sequence>
<organism evidence="11 12">
    <name type="scientific">Scytalidium lignicola</name>
    <name type="common">Hyphomycete</name>
    <dbReference type="NCBI Taxonomy" id="5539"/>
    <lineage>
        <taxon>Eukaryota</taxon>
        <taxon>Fungi</taxon>
        <taxon>Dikarya</taxon>
        <taxon>Ascomycota</taxon>
        <taxon>Pezizomycotina</taxon>
        <taxon>Leotiomycetes</taxon>
        <taxon>Leotiomycetes incertae sedis</taxon>
        <taxon>Scytalidium</taxon>
    </lineage>
</organism>
<reference evidence="11 12" key="1">
    <citation type="submission" date="2018-05" db="EMBL/GenBank/DDBJ databases">
        <title>Draft genome sequence of Scytalidium lignicola DSM 105466, a ubiquitous saprotrophic fungus.</title>
        <authorList>
            <person name="Buettner E."/>
            <person name="Gebauer A.M."/>
            <person name="Hofrichter M."/>
            <person name="Liers C."/>
            <person name="Kellner H."/>
        </authorList>
    </citation>
    <scope>NUCLEOTIDE SEQUENCE [LARGE SCALE GENOMIC DNA]</scope>
    <source>
        <strain evidence="11 12">DSM 105466</strain>
    </source>
</reference>
<evidence type="ECO:0000259" key="10">
    <source>
        <dbReference type="SMART" id="SM00906"/>
    </source>
</evidence>
<keyword evidence="6" id="KW-0804">Transcription</keyword>
<dbReference type="EMBL" id="NCSJ02000273">
    <property type="protein sequence ID" value="RFU26263.1"/>
    <property type="molecule type" value="Genomic_DNA"/>
</dbReference>
<dbReference type="Pfam" id="PF04082">
    <property type="entry name" value="Fungal_trans"/>
    <property type="match status" value="1"/>
</dbReference>
<dbReference type="Gene3D" id="3.40.830.10">
    <property type="entry name" value="LigB-like"/>
    <property type="match status" value="1"/>
</dbReference>
<dbReference type="GO" id="GO:0043565">
    <property type="term" value="F:sequence-specific DNA binding"/>
    <property type="evidence" value="ECO:0007669"/>
    <property type="project" value="TreeGrafter"/>
</dbReference>
<feature type="domain" description="Xylanolytic transcriptional activator regulatory" evidence="10">
    <location>
        <begin position="609"/>
        <end position="682"/>
    </location>
</feature>
<dbReference type="SMART" id="SM00906">
    <property type="entry name" value="Fungal_trans"/>
    <property type="match status" value="1"/>
</dbReference>
<dbReference type="GO" id="GO:0008270">
    <property type="term" value="F:zinc ion binding"/>
    <property type="evidence" value="ECO:0007669"/>
    <property type="project" value="InterPro"/>
</dbReference>
<proteinExistence type="predicted"/>
<dbReference type="GO" id="GO:0006351">
    <property type="term" value="P:DNA-templated transcription"/>
    <property type="evidence" value="ECO:0007669"/>
    <property type="project" value="InterPro"/>
</dbReference>
<dbReference type="AlphaFoldDB" id="A0A3E2GZU9"/>
<feature type="non-terminal residue" evidence="11">
    <location>
        <position position="1"/>
    </location>
</feature>
<keyword evidence="2" id="KW-0479">Metal-binding</keyword>
<comment type="subcellular location">
    <subcellularLocation>
        <location evidence="1">Nucleus</location>
    </subcellularLocation>
</comment>
<dbReference type="OrthoDB" id="5377026at2759"/>
<dbReference type="SUPFAM" id="SSF53213">
    <property type="entry name" value="LigB-like"/>
    <property type="match status" value="1"/>
</dbReference>
<evidence type="ECO:0000256" key="3">
    <source>
        <dbReference type="ARBA" id="ARBA00022833"/>
    </source>
</evidence>
<evidence type="ECO:0000256" key="9">
    <source>
        <dbReference type="SAM" id="Phobius"/>
    </source>
</evidence>
<protein>
    <recommendedName>
        <fullName evidence="10">Xylanolytic transcriptional activator regulatory domain-containing protein</fullName>
    </recommendedName>
</protein>
<name>A0A3E2GZU9_SCYLI</name>
<dbReference type="GO" id="GO:0008198">
    <property type="term" value="F:ferrous iron binding"/>
    <property type="evidence" value="ECO:0007669"/>
    <property type="project" value="InterPro"/>
</dbReference>
<keyword evidence="5" id="KW-0238">DNA-binding</keyword>
<dbReference type="InterPro" id="IPR052202">
    <property type="entry name" value="Yeast_MetPath_Reg"/>
</dbReference>
<feature type="compositionally biased region" description="Low complexity" evidence="8">
    <location>
        <begin position="905"/>
        <end position="915"/>
    </location>
</feature>
<evidence type="ECO:0000256" key="2">
    <source>
        <dbReference type="ARBA" id="ARBA00022723"/>
    </source>
</evidence>